<dbReference type="Pfam" id="PF19404">
    <property type="entry name" value="DUF5977"/>
    <property type="match status" value="1"/>
</dbReference>
<dbReference type="Proteomes" id="UP000248790">
    <property type="component" value="Unassembled WGS sequence"/>
</dbReference>
<dbReference type="EMBL" id="QLMC01000008">
    <property type="protein sequence ID" value="RAJ92207.1"/>
    <property type="molecule type" value="Genomic_DNA"/>
</dbReference>
<gene>
    <name evidence="2" type="ORF">LX87_05175</name>
</gene>
<evidence type="ECO:0000313" key="2">
    <source>
        <dbReference type="EMBL" id="RAJ92207.1"/>
    </source>
</evidence>
<protein>
    <recommendedName>
        <fullName evidence="1">DUF5977 domain-containing protein</fullName>
    </recommendedName>
</protein>
<evidence type="ECO:0000313" key="3">
    <source>
        <dbReference type="Proteomes" id="UP000248790"/>
    </source>
</evidence>
<feature type="domain" description="DUF5977" evidence="1">
    <location>
        <begin position="480"/>
        <end position="547"/>
    </location>
</feature>
<name>A0A327WNQ8_LARAB</name>
<keyword evidence="3" id="KW-1185">Reference proteome</keyword>
<dbReference type="RefSeq" id="WP_111631180.1">
    <property type="nucleotide sequence ID" value="NZ_QLMC01000008.1"/>
</dbReference>
<reference evidence="2 3" key="1">
    <citation type="submission" date="2018-06" db="EMBL/GenBank/DDBJ databases">
        <title>Genomic Encyclopedia of Archaeal and Bacterial Type Strains, Phase II (KMG-II): from individual species to whole genera.</title>
        <authorList>
            <person name="Goeker M."/>
        </authorList>
    </citation>
    <scope>NUCLEOTIDE SEQUENCE [LARGE SCALE GENOMIC DNA]</scope>
    <source>
        <strain evidence="2 3">DSM 21851</strain>
    </source>
</reference>
<evidence type="ECO:0000259" key="1">
    <source>
        <dbReference type="Pfam" id="PF19404"/>
    </source>
</evidence>
<dbReference type="AlphaFoldDB" id="A0A327WNQ8"/>
<dbReference type="InterPro" id="IPR046020">
    <property type="entry name" value="DUF5977"/>
</dbReference>
<accession>A0A327WNQ8</accession>
<dbReference type="OrthoDB" id="1488462at2"/>
<sequence>MIHPLATLDYLSAKLSMNPIVMNIEAADPDLYPNRFDLRYYCQVMIPESYLSGTFKQLVRLEAAEQPPVPAGSGLLYQGAFFEIQNQLDPLLERTAPEFEQSRISVADRLVMPYYCILSIENDGVEIYSETTPVQYVVKAGISEVDYSEYKDQFFSEFVGKDRRFLTWASNPKTIHPDHPEFLYFLTNFSPAPQTLRLYYQVMYRDYTTEEALASKLDNIFPFTTYCVPVGPKALGLDRKEKEFLSYSVWLTNENDGRISEVRYYRMDQDYHRNLRHVVFANSLGGFDTLCLTGQAEESVSFSRTISERYNGWEFLPSYSERVIHSATGVRQLVVNTGWLSPEALRYLEDLQLSKELYFVTDRALLPLLPLDDKLTGRIDDEEMIGRQLVFQYSNAQHNYSELPAVSGLFQRATGWRPKATACLLDSYGKRSGMLQVTVLEKYYLDDDKKVVGVPLKANVPGTEGYIPPILSDLCSVTPYVNTLISKAGSYNKTGCVSPLTGGPATITIPAGTYGSEVSLADAQAKAEAAWNRLNTQAYADQFGTCVLEPEKYTWDVPANHWHYRAANPKAVAVQGLIVGDTNGSQQIGNAWMVQQGPARPYKFPMNSNDLDFPTTYAIWDRWRMLVYGPANTLRRIQIYVDGVLALNYTVRMNGDGYEQLFLTEHNGQSFSLASGNKLYIVNDPA</sequence>
<comment type="caution">
    <text evidence="2">The sequence shown here is derived from an EMBL/GenBank/DDBJ whole genome shotgun (WGS) entry which is preliminary data.</text>
</comment>
<proteinExistence type="predicted"/>
<organism evidence="2 3">
    <name type="scientific">Larkinella arboricola</name>
    <dbReference type="NCBI Taxonomy" id="643671"/>
    <lineage>
        <taxon>Bacteria</taxon>
        <taxon>Pseudomonadati</taxon>
        <taxon>Bacteroidota</taxon>
        <taxon>Cytophagia</taxon>
        <taxon>Cytophagales</taxon>
        <taxon>Spirosomataceae</taxon>
        <taxon>Larkinella</taxon>
    </lineage>
</organism>